<dbReference type="OrthoDB" id="269120at2759"/>
<protein>
    <submittedName>
        <fullName evidence="13">Mitochondrial carrier protein RIM2</fullName>
    </submittedName>
</protein>
<comment type="similarity">
    <text evidence="11">Belongs to the mitochondrial carrier (TC 2.A.29) family.</text>
</comment>
<proteinExistence type="inferred from homology"/>
<dbReference type="SUPFAM" id="SSF103506">
    <property type="entry name" value="Mitochondrial carrier"/>
    <property type="match status" value="1"/>
</dbReference>
<feature type="repeat" description="Solcar" evidence="10">
    <location>
        <begin position="58"/>
        <end position="167"/>
    </location>
</feature>
<keyword evidence="2 11" id="KW-0813">Transport</keyword>
<dbReference type="Proteomes" id="UP000315783">
    <property type="component" value="Unassembled WGS sequence"/>
</dbReference>
<evidence type="ECO:0000256" key="10">
    <source>
        <dbReference type="PROSITE-ProRule" id="PRU00282"/>
    </source>
</evidence>
<comment type="caution">
    <text evidence="13">The sequence shown here is derived from an EMBL/GenBank/DDBJ whole genome shotgun (WGS) entry which is preliminary data.</text>
</comment>
<evidence type="ECO:0000256" key="7">
    <source>
        <dbReference type="ARBA" id="ARBA00023128"/>
    </source>
</evidence>
<evidence type="ECO:0000256" key="9">
    <source>
        <dbReference type="ARBA" id="ARBA00093195"/>
    </source>
</evidence>
<comment type="subcellular location">
    <subcellularLocation>
        <location evidence="1">Mitochondrion inner membrane</location>
        <topology evidence="1">Multi-pass membrane protein</topology>
    </subcellularLocation>
</comment>
<keyword evidence="8 10" id="KW-0472">Membrane</keyword>
<keyword evidence="7" id="KW-0496">Mitochondrion</keyword>
<keyword evidence="6" id="KW-1133">Transmembrane helix</keyword>
<dbReference type="AlphaFoldDB" id="A0A545WE49"/>
<dbReference type="InterPro" id="IPR002067">
    <property type="entry name" value="MCP"/>
</dbReference>
<accession>A0A545WE49</accession>
<dbReference type="InterPro" id="IPR023395">
    <property type="entry name" value="MCP_dom_sf"/>
</dbReference>
<feature type="region of interest" description="Disordered" evidence="12">
    <location>
        <begin position="1"/>
        <end position="22"/>
    </location>
</feature>
<evidence type="ECO:0000256" key="8">
    <source>
        <dbReference type="ARBA" id="ARBA00023136"/>
    </source>
</evidence>
<reference evidence="13 14" key="1">
    <citation type="journal article" date="2019" name="Appl. Microbiol. Biotechnol.">
        <title>Genome sequence of Isaria javanica and comparative genome analysis insights into family S53 peptidase evolution in fungal entomopathogens.</title>
        <authorList>
            <person name="Lin R."/>
            <person name="Zhang X."/>
            <person name="Xin B."/>
            <person name="Zou M."/>
            <person name="Gao Y."/>
            <person name="Qin F."/>
            <person name="Hu Q."/>
            <person name="Xie B."/>
            <person name="Cheng X."/>
        </authorList>
    </citation>
    <scope>NUCLEOTIDE SEQUENCE [LARGE SCALE GENOMIC DNA]</scope>
    <source>
        <strain evidence="13 14">IJ1G</strain>
    </source>
</reference>
<keyword evidence="3 10" id="KW-0812">Transmembrane</keyword>
<evidence type="ECO:0000256" key="3">
    <source>
        <dbReference type="ARBA" id="ARBA00022692"/>
    </source>
</evidence>
<name>A0A545WE49_9HYPO</name>
<dbReference type="PRINTS" id="PR00926">
    <property type="entry name" value="MITOCARRIER"/>
</dbReference>
<dbReference type="STRING" id="43265.A0A545WE49"/>
<dbReference type="FunFam" id="1.50.40.10:FF:000088">
    <property type="entry name" value="Mitochondrial carrier protein RIM2"/>
    <property type="match status" value="1"/>
</dbReference>
<dbReference type="EMBL" id="SPUK01000001">
    <property type="protein sequence ID" value="TQW01096.1"/>
    <property type="molecule type" value="Genomic_DNA"/>
</dbReference>
<dbReference type="PANTHER" id="PTHR45829:SF4">
    <property type="entry name" value="MITOCHONDRIAL CARRIER PROTEIN RIM2"/>
    <property type="match status" value="1"/>
</dbReference>
<feature type="repeat" description="Solcar" evidence="10">
    <location>
        <begin position="177"/>
        <end position="283"/>
    </location>
</feature>
<evidence type="ECO:0000313" key="13">
    <source>
        <dbReference type="EMBL" id="TQW01096.1"/>
    </source>
</evidence>
<comment type="catalytic activity">
    <reaction evidence="9">
        <text>5-methyl-UTP(out) + UTP(in) = 5-methyl-UTP(in) + UTP(out)</text>
        <dbReference type="Rhea" id="RHEA:73523"/>
        <dbReference type="ChEBI" id="CHEBI:46398"/>
        <dbReference type="ChEBI" id="CHEBI:63527"/>
    </reaction>
</comment>
<organism evidence="13 14">
    <name type="scientific">Cordyceps javanica</name>
    <dbReference type="NCBI Taxonomy" id="43265"/>
    <lineage>
        <taxon>Eukaryota</taxon>
        <taxon>Fungi</taxon>
        <taxon>Dikarya</taxon>
        <taxon>Ascomycota</taxon>
        <taxon>Pezizomycotina</taxon>
        <taxon>Sordariomycetes</taxon>
        <taxon>Hypocreomycetidae</taxon>
        <taxon>Hypocreales</taxon>
        <taxon>Cordycipitaceae</taxon>
        <taxon>Cordyceps</taxon>
    </lineage>
</organism>
<evidence type="ECO:0000256" key="5">
    <source>
        <dbReference type="ARBA" id="ARBA00022792"/>
    </source>
</evidence>
<dbReference type="Gene3D" id="1.50.40.10">
    <property type="entry name" value="Mitochondrial carrier domain"/>
    <property type="match status" value="1"/>
</dbReference>
<feature type="repeat" description="Solcar" evidence="10">
    <location>
        <begin position="305"/>
        <end position="394"/>
    </location>
</feature>
<evidence type="ECO:0000256" key="4">
    <source>
        <dbReference type="ARBA" id="ARBA00022737"/>
    </source>
</evidence>
<dbReference type="PANTHER" id="PTHR45829">
    <property type="entry name" value="MITOCHONDRIAL CARRIER PROTEIN RIM2"/>
    <property type="match status" value="1"/>
</dbReference>
<dbReference type="PROSITE" id="PS50920">
    <property type="entry name" value="SOLCAR"/>
    <property type="match status" value="3"/>
</dbReference>
<dbReference type="GO" id="GO:0005743">
    <property type="term" value="C:mitochondrial inner membrane"/>
    <property type="evidence" value="ECO:0007669"/>
    <property type="project" value="UniProtKB-SubCell"/>
</dbReference>
<keyword evidence="4" id="KW-0677">Repeat</keyword>
<sequence>MAHPQQVFAPGRDDRRPFQHSHAPAEHAALVQSRETGDILPDDTPALKGGQIKALPFAKSWVHFMAGGIGGMTSATLTAPLDVLKTRLQSDIYQAQLRAAQAMQAQTAARNPLAAAMYHLGDTLNILRTVQRTEGTKALFKGLGPNLVGVVPARAINFYVYGNGKRILAERCNDGQEAPWVHMLAAGAAGIATSTATNPIWMVKTRMQLDKNVAAQRAGAAAAAGAGAGATEVRRRYRNSYDCVRQILREEGVRGLYKGMSASYLGVAESTLQWVLYEQFKAYLARRALQLEASGRERTAWDRSVELTGNFGAAGVAKFVAAVLAYPHEVARTRLRQAPVADGRLKYTGLIQCFRLVWKEEGLMGLYGGLTPHLLRTVPSAAIMFAMYEGILRLCNTPA</sequence>
<dbReference type="InterPro" id="IPR018108">
    <property type="entry name" value="MCP_transmembrane"/>
</dbReference>
<dbReference type="GO" id="GO:0015218">
    <property type="term" value="F:pyrimidine nucleotide transmembrane transporter activity"/>
    <property type="evidence" value="ECO:0007669"/>
    <property type="project" value="InterPro"/>
</dbReference>
<dbReference type="GO" id="GO:1990519">
    <property type="term" value="P:pyrimidine nucleotide import into mitochondrion"/>
    <property type="evidence" value="ECO:0007669"/>
    <property type="project" value="TreeGrafter"/>
</dbReference>
<evidence type="ECO:0000313" key="14">
    <source>
        <dbReference type="Proteomes" id="UP000315783"/>
    </source>
</evidence>
<evidence type="ECO:0000256" key="1">
    <source>
        <dbReference type="ARBA" id="ARBA00004448"/>
    </source>
</evidence>
<dbReference type="Pfam" id="PF00153">
    <property type="entry name" value="Mito_carr"/>
    <property type="match status" value="3"/>
</dbReference>
<evidence type="ECO:0000256" key="11">
    <source>
        <dbReference type="RuleBase" id="RU000488"/>
    </source>
</evidence>
<keyword evidence="14" id="KW-1185">Reference proteome</keyword>
<dbReference type="InterPro" id="IPR049562">
    <property type="entry name" value="SLC25A33/36-like"/>
</dbReference>
<evidence type="ECO:0000256" key="6">
    <source>
        <dbReference type="ARBA" id="ARBA00022989"/>
    </source>
</evidence>
<evidence type="ECO:0000256" key="2">
    <source>
        <dbReference type="ARBA" id="ARBA00022448"/>
    </source>
</evidence>
<keyword evidence="5" id="KW-0999">Mitochondrion inner membrane</keyword>
<gene>
    <name evidence="13" type="ORF">IF1G_01027</name>
</gene>
<evidence type="ECO:0000256" key="12">
    <source>
        <dbReference type="SAM" id="MobiDB-lite"/>
    </source>
</evidence>